<dbReference type="PROSITE" id="PS51257">
    <property type="entry name" value="PROKAR_LIPOPROTEIN"/>
    <property type="match status" value="1"/>
</dbReference>
<sequence>MQTQTPRTLAAAALVLLLAACGTEGGSGSGADTVTPDLPVAGTYWTIGAVTLDGRRSTAPDGARVDFGENGRARGNSGCNGFDAAVAVNGDTLTVSGQGITEIGCPGDRQRFETELMKAFSGPLKGRLKGESLTLTSPDGRNGLELTAEPAAPLRGTTWKIDGLVSGDTVASPPAGSEGKARLVLGKDGRVSGNLGCNNFSATATVEEKTLTVQGPAATTRMMCTSPQMELETKLYELLDGPLTYRLDHRTLTLTDASGEGLTAVAEPGAGAQ</sequence>
<dbReference type="EMBL" id="JBEZAM010000001">
    <property type="protein sequence ID" value="MEU7291634.1"/>
    <property type="molecule type" value="Genomic_DNA"/>
</dbReference>
<feature type="chain" id="PRO_5046632616" evidence="1">
    <location>
        <begin position="26"/>
        <end position="273"/>
    </location>
</feature>
<feature type="domain" description="DUF306" evidence="2">
    <location>
        <begin position="40"/>
        <end position="142"/>
    </location>
</feature>
<gene>
    <name evidence="3" type="ORF">AB0A76_00250</name>
</gene>
<evidence type="ECO:0000256" key="1">
    <source>
        <dbReference type="SAM" id="SignalP"/>
    </source>
</evidence>
<organism evidence="3 4">
    <name type="scientific">Streptomyces exfoliatus</name>
    <name type="common">Streptomyces hydrogenans</name>
    <dbReference type="NCBI Taxonomy" id="1905"/>
    <lineage>
        <taxon>Bacteria</taxon>
        <taxon>Bacillati</taxon>
        <taxon>Actinomycetota</taxon>
        <taxon>Actinomycetes</taxon>
        <taxon>Kitasatosporales</taxon>
        <taxon>Streptomycetaceae</taxon>
        <taxon>Streptomyces</taxon>
    </lineage>
</organism>
<dbReference type="RefSeq" id="WP_359202616.1">
    <property type="nucleotide sequence ID" value="NZ_JBEZAM010000001.1"/>
</dbReference>
<dbReference type="InterPro" id="IPR053147">
    <property type="entry name" value="Hsp_HslJ-like"/>
</dbReference>
<name>A0ABV3CN65_STREX</name>
<proteinExistence type="predicted"/>
<keyword evidence="1" id="KW-0732">Signal</keyword>
<reference evidence="3 4" key="1">
    <citation type="submission" date="2024-06" db="EMBL/GenBank/DDBJ databases">
        <title>The Natural Products Discovery Center: Release of the First 8490 Sequenced Strains for Exploring Actinobacteria Biosynthetic Diversity.</title>
        <authorList>
            <person name="Kalkreuter E."/>
            <person name="Kautsar S.A."/>
            <person name="Yang D."/>
            <person name="Bader C.D."/>
            <person name="Teijaro C.N."/>
            <person name="Fluegel L."/>
            <person name="Davis C.M."/>
            <person name="Simpson J.R."/>
            <person name="Lauterbach L."/>
            <person name="Steele A.D."/>
            <person name="Gui C."/>
            <person name="Meng S."/>
            <person name="Li G."/>
            <person name="Viehrig K."/>
            <person name="Ye F."/>
            <person name="Su P."/>
            <person name="Kiefer A.F."/>
            <person name="Nichols A."/>
            <person name="Cepeda A.J."/>
            <person name="Yan W."/>
            <person name="Fan B."/>
            <person name="Jiang Y."/>
            <person name="Adhikari A."/>
            <person name="Zheng C.-J."/>
            <person name="Schuster L."/>
            <person name="Cowan T.M."/>
            <person name="Smanski M.J."/>
            <person name="Chevrette M.G."/>
            <person name="De Carvalho L.P.S."/>
            <person name="Shen B."/>
        </authorList>
    </citation>
    <scope>NUCLEOTIDE SEQUENCE [LARGE SCALE GENOMIC DNA]</scope>
    <source>
        <strain evidence="3 4">NPDC045705</strain>
    </source>
</reference>
<evidence type="ECO:0000259" key="2">
    <source>
        <dbReference type="Pfam" id="PF03724"/>
    </source>
</evidence>
<dbReference type="Proteomes" id="UP001551210">
    <property type="component" value="Unassembled WGS sequence"/>
</dbReference>
<dbReference type="InterPro" id="IPR005184">
    <property type="entry name" value="DUF306_Meta_HslJ"/>
</dbReference>
<accession>A0ABV3CN65</accession>
<dbReference type="PANTHER" id="PTHR35535">
    <property type="entry name" value="HEAT SHOCK PROTEIN HSLJ"/>
    <property type="match status" value="1"/>
</dbReference>
<dbReference type="PANTHER" id="PTHR35535:SF2">
    <property type="entry name" value="DUF306 DOMAIN-CONTAINING PROTEIN"/>
    <property type="match status" value="1"/>
</dbReference>
<protein>
    <submittedName>
        <fullName evidence="3">META domain-containing protein</fullName>
    </submittedName>
</protein>
<evidence type="ECO:0000313" key="3">
    <source>
        <dbReference type="EMBL" id="MEU7291634.1"/>
    </source>
</evidence>
<dbReference type="Pfam" id="PF03724">
    <property type="entry name" value="META"/>
    <property type="match status" value="2"/>
</dbReference>
<evidence type="ECO:0000313" key="4">
    <source>
        <dbReference type="Proteomes" id="UP001551210"/>
    </source>
</evidence>
<feature type="signal peptide" evidence="1">
    <location>
        <begin position="1"/>
        <end position="25"/>
    </location>
</feature>
<feature type="domain" description="DUF306" evidence="2">
    <location>
        <begin position="152"/>
        <end position="263"/>
    </location>
</feature>
<dbReference type="Gene3D" id="2.40.128.270">
    <property type="match status" value="2"/>
</dbReference>
<keyword evidence="4" id="KW-1185">Reference proteome</keyword>
<dbReference type="InterPro" id="IPR038670">
    <property type="entry name" value="HslJ-like_sf"/>
</dbReference>
<comment type="caution">
    <text evidence="3">The sequence shown here is derived from an EMBL/GenBank/DDBJ whole genome shotgun (WGS) entry which is preliminary data.</text>
</comment>